<keyword evidence="17" id="KW-1185">Reference proteome</keyword>
<dbReference type="InterPro" id="IPR023406">
    <property type="entry name" value="Topo_IA_AS"/>
</dbReference>
<proteinExistence type="inferred from homology"/>
<feature type="domain" description="Topo IA-type catalytic" evidence="15">
    <location>
        <begin position="155"/>
        <end position="604"/>
    </location>
</feature>
<dbReference type="SMART" id="SM00493">
    <property type="entry name" value="TOPRIM"/>
    <property type="match status" value="1"/>
</dbReference>
<evidence type="ECO:0000313" key="17">
    <source>
        <dbReference type="Proteomes" id="UP001366060"/>
    </source>
</evidence>
<evidence type="ECO:0000256" key="13">
    <source>
        <dbReference type="SAM" id="MobiDB-lite"/>
    </source>
</evidence>
<comment type="catalytic activity">
    <reaction evidence="1">
        <text>ATP-independent breakage of single-stranded DNA, followed by passage and rejoining.</text>
        <dbReference type="EC" id="5.6.2.1"/>
    </reaction>
</comment>
<dbReference type="SMART" id="SM00436">
    <property type="entry name" value="TOP1Bc"/>
    <property type="match status" value="1"/>
</dbReference>
<evidence type="ECO:0000256" key="8">
    <source>
        <dbReference type="ARBA" id="ARBA00023235"/>
    </source>
</evidence>
<dbReference type="InterPro" id="IPR023405">
    <property type="entry name" value="Topo_IA_core_domain"/>
</dbReference>
<dbReference type="Pfam" id="PF01751">
    <property type="entry name" value="Toprim"/>
    <property type="match status" value="1"/>
</dbReference>
<comment type="similarity">
    <text evidence="2">Belongs to the type IA topoisomerase family.</text>
</comment>
<dbReference type="InterPro" id="IPR013825">
    <property type="entry name" value="Topo_IA_cen_sub2"/>
</dbReference>
<evidence type="ECO:0000256" key="5">
    <source>
        <dbReference type="ARBA" id="ARBA00022842"/>
    </source>
</evidence>
<dbReference type="InterPro" id="IPR000380">
    <property type="entry name" value="Topo_IA"/>
</dbReference>
<dbReference type="InterPro" id="IPR013824">
    <property type="entry name" value="Topo_IA_cen_sub1"/>
</dbReference>
<dbReference type="EMBL" id="JBAKBA010000016">
    <property type="protein sequence ID" value="MEL0659203.1"/>
    <property type="molecule type" value="Genomic_DNA"/>
</dbReference>
<evidence type="ECO:0000256" key="3">
    <source>
        <dbReference type="ARBA" id="ARBA00012891"/>
    </source>
</evidence>
<dbReference type="NCBIfam" id="NF005829">
    <property type="entry name" value="PRK07726.1"/>
    <property type="match status" value="1"/>
</dbReference>
<dbReference type="PRINTS" id="PR00417">
    <property type="entry name" value="PRTPISMRASEI"/>
</dbReference>
<evidence type="ECO:0000256" key="4">
    <source>
        <dbReference type="ARBA" id="ARBA00022723"/>
    </source>
</evidence>
<dbReference type="Proteomes" id="UP001366060">
    <property type="component" value="Unassembled WGS sequence"/>
</dbReference>
<dbReference type="Gene3D" id="2.70.20.10">
    <property type="entry name" value="Topoisomerase I, domain 3"/>
    <property type="match status" value="1"/>
</dbReference>
<gene>
    <name evidence="16" type="ORF">V6255_08625</name>
</gene>
<dbReference type="InterPro" id="IPR003602">
    <property type="entry name" value="Topo_IA_DNA-bd_dom"/>
</dbReference>
<reference evidence="16 17" key="1">
    <citation type="submission" date="2024-02" db="EMBL/GenBank/DDBJ databases">
        <title>Bacteria isolated from the canopy kelp, Nereocystis luetkeana.</title>
        <authorList>
            <person name="Pfister C.A."/>
            <person name="Younker I.T."/>
            <person name="Light S.H."/>
        </authorList>
    </citation>
    <scope>NUCLEOTIDE SEQUENCE [LARGE SCALE GENOMIC DNA]</scope>
    <source>
        <strain evidence="16 17">TI.2.07</strain>
    </source>
</reference>
<name>A0ABU9HBM3_9GAMM</name>
<sequence length="662" mass="74171">MKLYIAEKPSLGRAVADALPKPHRKADGCIYTGNGDVVSWCIGHLLTQVDPEAYDPSFKQWKFEHLPIIPEKWKLKSVATTSKQLSILKKLIKQADQLVHVGDPDREGQLLVDEVIHFSGVKGNKLKQVERCLISDLTVNAVKRSLQQLRSNQDFIPLSTSALARTRADWLYGLNLTRAYTLLAQKSGYKGVISVGRVQTPLLGIVARRDKEIEQFVSKPFYEVLAHCQVINQQKNEPSFTAKWQPSEACAPYQDTEGRVLVKALAENVAARITNQPATVKSFINKNKKQVAPLPYNLSSLQIDAAKRFGYSAQQVLDAAQALYERHKLITYPRSDSRYLPRNHHQQAKYVTQVIANNDSAMQEAVQGANLSIKGRAWNDSKVDAHHAIIPTDTKKSINTLDLVSKNIYQLIARQYLCQFYDDYCYAECIAEIEINQGLFVSKAKSKQSDGWKILFPQKETESFLPTLKKGQVLHCERGEVLDKNTQPPAFFTDATLLAAMSNIARFVKDPELKKVLKETDGLGTEATRAGIIELLFKRQFLQRIGKTIQATEVGRKLIESLPDSLTLPDMTALWEMQLNAITQKEQTYQGFVFPLQDQLGHIISKAIADGPQALINLPASPAGFKKSFSKRKSAPRKATGFKKMIKASTNTKPKTKRAVTK</sequence>
<keyword evidence="5" id="KW-0460">Magnesium</keyword>
<dbReference type="PROSITE" id="PS00396">
    <property type="entry name" value="TOPO_IA_1"/>
    <property type="match status" value="1"/>
</dbReference>
<dbReference type="PANTHER" id="PTHR11390:SF21">
    <property type="entry name" value="DNA TOPOISOMERASE 3-ALPHA"/>
    <property type="match status" value="1"/>
</dbReference>
<evidence type="ECO:0000256" key="12">
    <source>
        <dbReference type="ARBA" id="ARBA00032877"/>
    </source>
</evidence>
<organism evidence="16 17">
    <name type="scientific">Psychromonas arctica</name>
    <dbReference type="NCBI Taxonomy" id="168275"/>
    <lineage>
        <taxon>Bacteria</taxon>
        <taxon>Pseudomonadati</taxon>
        <taxon>Pseudomonadota</taxon>
        <taxon>Gammaproteobacteria</taxon>
        <taxon>Alteromonadales</taxon>
        <taxon>Psychromonadaceae</taxon>
        <taxon>Psychromonas</taxon>
    </lineage>
</organism>
<dbReference type="RefSeq" id="WP_341627775.1">
    <property type="nucleotide sequence ID" value="NZ_JBAKBA010000016.1"/>
</dbReference>
<evidence type="ECO:0000313" key="16">
    <source>
        <dbReference type="EMBL" id="MEL0659203.1"/>
    </source>
</evidence>
<evidence type="ECO:0000256" key="1">
    <source>
        <dbReference type="ARBA" id="ARBA00000213"/>
    </source>
</evidence>
<feature type="domain" description="Toprim" evidence="14">
    <location>
        <begin position="1"/>
        <end position="134"/>
    </location>
</feature>
<dbReference type="InterPro" id="IPR013826">
    <property type="entry name" value="Topo_IA_cen_sub3"/>
</dbReference>
<dbReference type="Pfam" id="PF01131">
    <property type="entry name" value="Topoisom_bac"/>
    <property type="match status" value="1"/>
</dbReference>
<evidence type="ECO:0000256" key="11">
    <source>
        <dbReference type="ARBA" id="ARBA00032235"/>
    </source>
</evidence>
<comment type="caution">
    <text evidence="16">The sequence shown here is derived from an EMBL/GenBank/DDBJ whole genome shotgun (WGS) entry which is preliminary data.</text>
</comment>
<keyword evidence="6" id="KW-0799">Topoisomerase</keyword>
<dbReference type="InterPro" id="IPR006171">
    <property type="entry name" value="TOPRIM_dom"/>
</dbReference>
<dbReference type="Gene3D" id="1.10.460.10">
    <property type="entry name" value="Topoisomerase I, domain 2"/>
    <property type="match status" value="1"/>
</dbReference>
<keyword evidence="8 16" id="KW-0413">Isomerase</keyword>
<keyword evidence="7" id="KW-0238">DNA-binding</keyword>
<feature type="compositionally biased region" description="Basic residues" evidence="13">
    <location>
        <begin position="628"/>
        <end position="646"/>
    </location>
</feature>
<protein>
    <recommendedName>
        <fullName evidence="3">DNA topoisomerase</fullName>
        <ecNumber evidence="3">5.6.2.1</ecNumber>
    </recommendedName>
    <alternativeName>
        <fullName evidence="12">Omega-protein</fullName>
    </alternativeName>
    <alternativeName>
        <fullName evidence="11">Relaxing enzyme</fullName>
    </alternativeName>
    <alternativeName>
        <fullName evidence="9">Swivelase</fullName>
    </alternativeName>
    <alternativeName>
        <fullName evidence="10">Untwisting enzyme</fullName>
    </alternativeName>
</protein>
<dbReference type="InterPro" id="IPR005738">
    <property type="entry name" value="TopoIII"/>
</dbReference>
<keyword evidence="4" id="KW-0479">Metal-binding</keyword>
<dbReference type="NCBIfam" id="TIGR01056">
    <property type="entry name" value="topB"/>
    <property type="match status" value="1"/>
</dbReference>
<dbReference type="PROSITE" id="PS50880">
    <property type="entry name" value="TOPRIM"/>
    <property type="match status" value="1"/>
</dbReference>
<dbReference type="Gene3D" id="1.10.290.10">
    <property type="entry name" value="Topoisomerase I, domain 4"/>
    <property type="match status" value="1"/>
</dbReference>
<feature type="region of interest" description="Disordered" evidence="13">
    <location>
        <begin position="627"/>
        <end position="662"/>
    </location>
</feature>
<dbReference type="PANTHER" id="PTHR11390">
    <property type="entry name" value="PROKARYOTIC DNA TOPOISOMERASE"/>
    <property type="match status" value="1"/>
</dbReference>
<dbReference type="InterPro" id="IPR034144">
    <property type="entry name" value="TOPRIM_TopoIII"/>
</dbReference>
<accession>A0ABU9HBM3</accession>
<evidence type="ECO:0000256" key="9">
    <source>
        <dbReference type="ARBA" id="ARBA00030003"/>
    </source>
</evidence>
<evidence type="ECO:0000256" key="2">
    <source>
        <dbReference type="ARBA" id="ARBA00009446"/>
    </source>
</evidence>
<dbReference type="SMART" id="SM00437">
    <property type="entry name" value="TOP1Ac"/>
    <property type="match status" value="1"/>
</dbReference>
<dbReference type="GO" id="GO:0003917">
    <property type="term" value="F:DNA topoisomerase type I (single strand cut, ATP-independent) activity"/>
    <property type="evidence" value="ECO:0007669"/>
    <property type="project" value="UniProtKB-EC"/>
</dbReference>
<dbReference type="Gene3D" id="3.40.50.140">
    <property type="match status" value="1"/>
</dbReference>
<dbReference type="EC" id="5.6.2.1" evidence="3"/>
<evidence type="ECO:0000259" key="14">
    <source>
        <dbReference type="PROSITE" id="PS50880"/>
    </source>
</evidence>
<evidence type="ECO:0000259" key="15">
    <source>
        <dbReference type="PROSITE" id="PS52039"/>
    </source>
</evidence>
<dbReference type="InterPro" id="IPR013497">
    <property type="entry name" value="Topo_IA_cen"/>
</dbReference>
<evidence type="ECO:0000256" key="7">
    <source>
        <dbReference type="ARBA" id="ARBA00023125"/>
    </source>
</evidence>
<dbReference type="CDD" id="cd03362">
    <property type="entry name" value="TOPRIM_TopoIA_TopoIII"/>
    <property type="match status" value="1"/>
</dbReference>
<dbReference type="InterPro" id="IPR003601">
    <property type="entry name" value="Topo_IA_2"/>
</dbReference>
<dbReference type="CDD" id="cd00186">
    <property type="entry name" value="TOP1Ac"/>
    <property type="match status" value="1"/>
</dbReference>
<evidence type="ECO:0000256" key="6">
    <source>
        <dbReference type="ARBA" id="ARBA00023029"/>
    </source>
</evidence>
<dbReference type="PROSITE" id="PS52039">
    <property type="entry name" value="TOPO_IA_2"/>
    <property type="match status" value="1"/>
</dbReference>
<dbReference type="SUPFAM" id="SSF56712">
    <property type="entry name" value="Prokaryotic type I DNA topoisomerase"/>
    <property type="match status" value="1"/>
</dbReference>
<evidence type="ECO:0000256" key="10">
    <source>
        <dbReference type="ARBA" id="ARBA00031985"/>
    </source>
</evidence>